<dbReference type="PANTHER" id="PTHR46531:SF1">
    <property type="entry name" value="ZINC TRANSPORTER 6"/>
    <property type="match status" value="1"/>
</dbReference>
<evidence type="ECO:0000313" key="9">
    <source>
        <dbReference type="Proteomes" id="UP001141327"/>
    </source>
</evidence>
<evidence type="ECO:0000256" key="7">
    <source>
        <dbReference type="SAM" id="Phobius"/>
    </source>
</evidence>
<evidence type="ECO:0000256" key="4">
    <source>
        <dbReference type="ARBA" id="ARBA00023065"/>
    </source>
</evidence>
<keyword evidence="4" id="KW-0406">Ion transport</keyword>
<organism evidence="8 9">
    <name type="scientific">Paratrimastix pyriformis</name>
    <dbReference type="NCBI Taxonomy" id="342808"/>
    <lineage>
        <taxon>Eukaryota</taxon>
        <taxon>Metamonada</taxon>
        <taxon>Preaxostyla</taxon>
        <taxon>Paratrimastigidae</taxon>
        <taxon>Paratrimastix</taxon>
    </lineage>
</organism>
<feature type="transmembrane region" description="Helical" evidence="7">
    <location>
        <begin position="610"/>
        <end position="629"/>
    </location>
</feature>
<gene>
    <name evidence="8" type="ORF">PAPYR_3380</name>
</gene>
<keyword evidence="3" id="KW-0862">Zinc</keyword>
<evidence type="ECO:0000256" key="5">
    <source>
        <dbReference type="SAM" id="Coils"/>
    </source>
</evidence>
<evidence type="ECO:0000256" key="6">
    <source>
        <dbReference type="SAM" id="MobiDB-lite"/>
    </source>
</evidence>
<feature type="coiled-coil region" evidence="5">
    <location>
        <begin position="60"/>
        <end position="129"/>
    </location>
</feature>
<keyword evidence="7" id="KW-1133">Transmembrane helix</keyword>
<proteinExistence type="predicted"/>
<feature type="transmembrane region" description="Helical" evidence="7">
    <location>
        <begin position="484"/>
        <end position="503"/>
    </location>
</feature>
<sequence>MTEQETSPETERNTEQELEDLRLTQQWMEGFLQQAHAKLILAEEGHLVLQNSFDSEVQMNAKLFQEHEELLRRNQQLEDDLRQARAELAASSERSPPPIQHLEESEKALHDLQQQLDAERATSAKLRDALTHAHSELCEVQSTSSVVVEKVAGLEQVQEECATLRGDLTQVQDTVKLFSGLSTQCEQYRERCVAMEQAAFRAGQERDQLQVQLAQAQALAADLQGRLERAVERADGLQATAESQQTIIIATQKAASEVEVQQQQLKHHAAQLEAQRVALSSQIHDLQDQLRKANETARHAQSSLEAQKEANVLLQQAFSAEREQLLGEFRELRISVTHTMQDTHRDELALVRQELQFEKASELERAQQEFALQRARLEAEWARDKQSAVRRLEEVILRKHCNPLYFLGYACMPSPFDPLVGGFDSRPMNVVIPMGPPKEADLGSFFDTPGKRGPFQNLVFIYRLCKIGVRGVADLPELGGVFRYLALLAVFILTEMMFGLIRARSEFLFDSLQLIFDASILLALLISVGIAHRAIGDKDIQCAQRIEVLSAFLGSLLVIADAATPLFSAVALSLGDHHAEIDQFCQLNHGCHDGAQRVGRLLPVFTRAPAHVPILITQLLLHFFGIFTMRRFRSLRFPVIAASSAPGPSGASAPPRPKGGPQPAQGPAGPAATAMDATPQQQHKGPGISVGTLPAAPSGFTVGSALGAGAYPNDMETDSTARACCLYTACAHLCAIALRTFLGGLLATLQLASAAPPVGFSLAATADPAASWGAYWGGPWLGLFLGAAFAGGVAWSLAPVVGTCTQALVLALPRHRQPAIDKAICETSTSPGVLELVSSHFWLAAPNHVSGTMAVRVANAASDVGVTADIQNRFGGLVESLTVCATKNSWGLS</sequence>
<reference evidence="8" key="1">
    <citation type="journal article" date="2022" name="bioRxiv">
        <title>Genomics of Preaxostyla Flagellates Illuminates Evolutionary Transitions and the Path Towards Mitochondrial Loss.</title>
        <authorList>
            <person name="Novak L.V.F."/>
            <person name="Treitli S.C."/>
            <person name="Pyrih J."/>
            <person name="Halakuc P."/>
            <person name="Pipaliya S.V."/>
            <person name="Vacek V."/>
            <person name="Brzon O."/>
            <person name="Soukal P."/>
            <person name="Eme L."/>
            <person name="Dacks J.B."/>
            <person name="Karnkowska A."/>
            <person name="Elias M."/>
            <person name="Hampl V."/>
        </authorList>
    </citation>
    <scope>NUCLEOTIDE SEQUENCE</scope>
    <source>
        <strain evidence="8">RCP-MX</strain>
    </source>
</reference>
<feature type="transmembrane region" description="Helical" evidence="7">
    <location>
        <begin position="783"/>
        <end position="812"/>
    </location>
</feature>
<feature type="transmembrane region" description="Helical" evidence="7">
    <location>
        <begin position="515"/>
        <end position="536"/>
    </location>
</feature>
<dbReference type="PANTHER" id="PTHR46531">
    <property type="entry name" value="ZINC TRANSPORTER 6"/>
    <property type="match status" value="1"/>
</dbReference>
<dbReference type="EMBL" id="JAPMOS010000013">
    <property type="protein sequence ID" value="KAJ4460365.1"/>
    <property type="molecule type" value="Genomic_DNA"/>
</dbReference>
<feature type="transmembrane region" description="Helical" evidence="7">
    <location>
        <begin position="548"/>
        <end position="574"/>
    </location>
</feature>
<feature type="compositionally biased region" description="Low complexity" evidence="6">
    <location>
        <begin position="661"/>
        <end position="674"/>
    </location>
</feature>
<keyword evidence="7" id="KW-0812">Transmembrane</keyword>
<feature type="region of interest" description="Disordered" evidence="6">
    <location>
        <begin position="643"/>
        <end position="690"/>
    </location>
</feature>
<accession>A0ABQ8UUF4</accession>
<feature type="compositionally biased region" description="Low complexity" evidence="6">
    <location>
        <begin position="643"/>
        <end position="653"/>
    </location>
</feature>
<evidence type="ECO:0000256" key="2">
    <source>
        <dbReference type="ARBA" id="ARBA00022448"/>
    </source>
</evidence>
<keyword evidence="7" id="KW-0472">Membrane</keyword>
<evidence type="ECO:0000313" key="8">
    <source>
        <dbReference type="EMBL" id="KAJ4460365.1"/>
    </source>
</evidence>
<dbReference type="InterPro" id="IPR052005">
    <property type="entry name" value="CDF_SLC30A"/>
</dbReference>
<evidence type="ECO:0000256" key="1">
    <source>
        <dbReference type="ARBA" id="ARBA00004127"/>
    </source>
</evidence>
<comment type="subcellular location">
    <subcellularLocation>
        <location evidence="1">Endomembrane system</location>
        <topology evidence="1">Multi-pass membrane protein</topology>
    </subcellularLocation>
</comment>
<dbReference type="Gene3D" id="1.10.287.1490">
    <property type="match status" value="1"/>
</dbReference>
<keyword evidence="9" id="KW-1185">Reference proteome</keyword>
<comment type="caution">
    <text evidence="8">The sequence shown here is derived from an EMBL/GenBank/DDBJ whole genome shotgun (WGS) entry which is preliminary data.</text>
</comment>
<keyword evidence="2" id="KW-0813">Transport</keyword>
<name>A0ABQ8UUF4_9EUKA</name>
<dbReference type="Proteomes" id="UP001141327">
    <property type="component" value="Unassembled WGS sequence"/>
</dbReference>
<feature type="transmembrane region" description="Helical" evidence="7">
    <location>
        <begin position="741"/>
        <end position="763"/>
    </location>
</feature>
<keyword evidence="5" id="KW-0175">Coiled coil</keyword>
<protein>
    <submittedName>
        <fullName evidence="8">Uncharacterized protein</fullName>
    </submittedName>
</protein>
<evidence type="ECO:0000256" key="3">
    <source>
        <dbReference type="ARBA" id="ARBA00022833"/>
    </source>
</evidence>
<feature type="coiled-coil region" evidence="5">
    <location>
        <begin position="206"/>
        <end position="310"/>
    </location>
</feature>